<dbReference type="AlphaFoldDB" id="A0AAW1N755"/>
<keyword evidence="2" id="KW-1185">Reference proteome</keyword>
<comment type="caution">
    <text evidence="1">The sequence shown here is derived from an EMBL/GenBank/DDBJ whole genome shotgun (WGS) entry which is preliminary data.</text>
</comment>
<reference evidence="1 2" key="1">
    <citation type="journal article" date="2024" name="BMC Genomics">
        <title>De novo assembly and annotation of Popillia japonica's genome with initial clues to its potential as an invasive pest.</title>
        <authorList>
            <person name="Cucini C."/>
            <person name="Boschi S."/>
            <person name="Funari R."/>
            <person name="Cardaioli E."/>
            <person name="Iannotti N."/>
            <person name="Marturano G."/>
            <person name="Paoli F."/>
            <person name="Bruttini M."/>
            <person name="Carapelli A."/>
            <person name="Frati F."/>
            <person name="Nardi F."/>
        </authorList>
    </citation>
    <scope>NUCLEOTIDE SEQUENCE [LARGE SCALE GENOMIC DNA]</scope>
    <source>
        <strain evidence="1">DMR45628</strain>
    </source>
</reference>
<accession>A0AAW1N755</accession>
<protein>
    <submittedName>
        <fullName evidence="1">Uncharacterized protein</fullName>
    </submittedName>
</protein>
<dbReference type="Proteomes" id="UP001458880">
    <property type="component" value="Unassembled WGS sequence"/>
</dbReference>
<name>A0AAW1N755_POPJA</name>
<evidence type="ECO:0000313" key="1">
    <source>
        <dbReference type="EMBL" id="KAK9754315.1"/>
    </source>
</evidence>
<evidence type="ECO:0000313" key="2">
    <source>
        <dbReference type="Proteomes" id="UP001458880"/>
    </source>
</evidence>
<organism evidence="1 2">
    <name type="scientific">Popillia japonica</name>
    <name type="common">Japanese beetle</name>
    <dbReference type="NCBI Taxonomy" id="7064"/>
    <lineage>
        <taxon>Eukaryota</taxon>
        <taxon>Metazoa</taxon>
        <taxon>Ecdysozoa</taxon>
        <taxon>Arthropoda</taxon>
        <taxon>Hexapoda</taxon>
        <taxon>Insecta</taxon>
        <taxon>Pterygota</taxon>
        <taxon>Neoptera</taxon>
        <taxon>Endopterygota</taxon>
        <taxon>Coleoptera</taxon>
        <taxon>Polyphaga</taxon>
        <taxon>Scarabaeiformia</taxon>
        <taxon>Scarabaeidae</taxon>
        <taxon>Rutelinae</taxon>
        <taxon>Popillia</taxon>
    </lineage>
</organism>
<proteinExistence type="predicted"/>
<dbReference type="EMBL" id="JASPKY010000008">
    <property type="protein sequence ID" value="KAK9754315.1"/>
    <property type="molecule type" value="Genomic_DNA"/>
</dbReference>
<sequence length="137" mass="15570">MDLKLTAYILGVVALDYSKCLGHSQNKQIIDLSQNSKTLLYDEFREVIGLQKLRNEIDVDENFQLLVKIFTKLEPTQINVEQVILKETNPTLIVDEMKLTDIPIIFDNAPLEASCSENDIIVPENKILHDVSNCIPD</sequence>
<gene>
    <name evidence="1" type="ORF">QE152_g1319</name>
</gene>